<dbReference type="SUPFAM" id="SSF56436">
    <property type="entry name" value="C-type lectin-like"/>
    <property type="match status" value="1"/>
</dbReference>
<keyword evidence="3" id="KW-1185">Reference proteome</keyword>
<evidence type="ECO:0000313" key="3">
    <source>
        <dbReference type="Proteomes" id="UP001595533"/>
    </source>
</evidence>
<comment type="caution">
    <text evidence="2">The sequence shown here is derived from an EMBL/GenBank/DDBJ whole genome shotgun (WGS) entry which is preliminary data.</text>
</comment>
<reference evidence="3" key="1">
    <citation type="journal article" date="2019" name="Int. J. Syst. Evol. Microbiol.">
        <title>The Global Catalogue of Microorganisms (GCM) 10K type strain sequencing project: providing services to taxonomists for standard genome sequencing and annotation.</title>
        <authorList>
            <consortium name="The Broad Institute Genomics Platform"/>
            <consortium name="The Broad Institute Genome Sequencing Center for Infectious Disease"/>
            <person name="Wu L."/>
            <person name="Ma J."/>
        </authorList>
    </citation>
    <scope>NUCLEOTIDE SEQUENCE [LARGE SCALE GENOMIC DNA]</scope>
    <source>
        <strain evidence="3">KCTC 42953</strain>
    </source>
</reference>
<name>A0ABV7J782_9GAMM</name>
<dbReference type="Proteomes" id="UP001595533">
    <property type="component" value="Unassembled WGS sequence"/>
</dbReference>
<evidence type="ECO:0000313" key="2">
    <source>
        <dbReference type="EMBL" id="MFC3193950.1"/>
    </source>
</evidence>
<dbReference type="InterPro" id="IPR042095">
    <property type="entry name" value="SUMF_sf"/>
</dbReference>
<dbReference type="RefSeq" id="WP_077412174.1">
    <property type="nucleotide sequence ID" value="NZ_JBHRTS010000003.1"/>
</dbReference>
<evidence type="ECO:0000259" key="1">
    <source>
        <dbReference type="Pfam" id="PF03781"/>
    </source>
</evidence>
<dbReference type="InterPro" id="IPR016187">
    <property type="entry name" value="CTDL_fold"/>
</dbReference>
<dbReference type="PANTHER" id="PTHR23150">
    <property type="entry name" value="SULFATASE MODIFYING FACTOR 1, 2"/>
    <property type="match status" value="1"/>
</dbReference>
<dbReference type="PANTHER" id="PTHR23150:SF35">
    <property type="entry name" value="BLL6746 PROTEIN"/>
    <property type="match status" value="1"/>
</dbReference>
<protein>
    <submittedName>
        <fullName evidence="2">Formylglycine-generating enzyme family protein</fullName>
    </submittedName>
</protein>
<accession>A0ABV7J782</accession>
<dbReference type="InterPro" id="IPR005532">
    <property type="entry name" value="SUMF_dom"/>
</dbReference>
<dbReference type="InterPro" id="IPR051043">
    <property type="entry name" value="Sulfatase_Mod_Factor_Kinase"/>
</dbReference>
<dbReference type="Pfam" id="PF03781">
    <property type="entry name" value="FGE-sulfatase"/>
    <property type="match status" value="1"/>
</dbReference>
<sequence length="626" mass="71286">MISFKESFMLLLGGLLIYGLYYLKTHDNLFVQPGADNSSSSNVTAVISETTIEENPKTLPQAVIEQVKIPDWLDNKGDFDDANLTLDDLLELARLSHEQDHDFFPDNQNTLFYLLKARELGVESAEIDELMTTVHASLYDQADQAIRDYDAQTLTALTARLKSIDAGDSKIPVYTDQISVMYTLQRLQDEIVAHISNNRLYEDDQKDALHTLIVAKNLDPFYPPLQDLELQILSNLQDQALLAANEQDFIIADLQWQRMAELNETHPLTINVSQEIQQLKQKRFAYLDEQFYRAINNLNLLRAADMMDELSELEIARPQMNGYRLVFERTRLYGPYQIADEFNDLLGNGTSGPTMVVMPTGSFNMGSQTGPKHQRPRHQVNISYGLAISKFEVTVEAFGKFVENTGYQTTAERNNRAKIYDEKTGRFKDKFNINWRHDYLGKAADPAAPVIHVSWEDAQAYANWLSSSTQQPYRLLSESEFEYVLGAGNETLYPWGNDAPSQVLGNYSGAKDKFKRSRIRWREGFPDYEDGFWGPAPVGTFVANLYGLHDLSGNVMEWVDDCWHDSYTRAPTDGSAWVNRGCENRVIRGGNWGSSQEEYRTVHRISASTTLTDPRLGFRVAKTMQY</sequence>
<dbReference type="EMBL" id="JBHRTS010000003">
    <property type="protein sequence ID" value="MFC3193950.1"/>
    <property type="molecule type" value="Genomic_DNA"/>
</dbReference>
<organism evidence="2 3">
    <name type="scientific">Marinicella sediminis</name>
    <dbReference type="NCBI Taxonomy" id="1792834"/>
    <lineage>
        <taxon>Bacteria</taxon>
        <taxon>Pseudomonadati</taxon>
        <taxon>Pseudomonadota</taxon>
        <taxon>Gammaproteobacteria</taxon>
        <taxon>Lysobacterales</taxon>
        <taxon>Marinicellaceae</taxon>
        <taxon>Marinicella</taxon>
    </lineage>
</organism>
<dbReference type="Gene3D" id="3.90.1580.10">
    <property type="entry name" value="paralog of FGE (formylglycine-generating enzyme)"/>
    <property type="match status" value="1"/>
</dbReference>
<proteinExistence type="predicted"/>
<gene>
    <name evidence="2" type="ORF">ACFODZ_06830</name>
</gene>
<feature type="domain" description="Sulfatase-modifying factor enzyme-like" evidence="1">
    <location>
        <begin position="352"/>
        <end position="622"/>
    </location>
</feature>